<evidence type="ECO:0008006" key="4">
    <source>
        <dbReference type="Google" id="ProtNLM"/>
    </source>
</evidence>
<dbReference type="InterPro" id="IPR016502">
    <property type="entry name" value="T2SSS_2"/>
</dbReference>
<feature type="signal peptide" evidence="1">
    <location>
        <begin position="1"/>
        <end position="17"/>
    </location>
</feature>
<dbReference type="OrthoDB" id="5891336at2"/>
<evidence type="ECO:0000256" key="1">
    <source>
        <dbReference type="SAM" id="SignalP"/>
    </source>
</evidence>
<dbReference type="Gene3D" id="3.30.300.250">
    <property type="match status" value="1"/>
</dbReference>
<sequence length="134" mass="15085">MSIQRLLVVLFSIFLFACSSTSNEEKQLELLAANRASLIQSELPYEVGPLHIMRASASKSMIEIMMIYNSDESGAKPIKQVLNQSIKFYCNDKTTLANLDIGIAYRIKMRNPRGQLMVDQIITKKTCEPVKNPS</sequence>
<name>A0A3N9U1J2_9VIBR</name>
<dbReference type="Proteomes" id="UP000281112">
    <property type="component" value="Unassembled WGS sequence"/>
</dbReference>
<feature type="chain" id="PRO_5017947381" description="Type II secretion system pilot lipoprotein GspS-beta" evidence="1">
    <location>
        <begin position="18"/>
        <end position="134"/>
    </location>
</feature>
<evidence type="ECO:0000313" key="2">
    <source>
        <dbReference type="EMBL" id="RQW63372.1"/>
    </source>
</evidence>
<dbReference type="PROSITE" id="PS51257">
    <property type="entry name" value="PROKAR_LIPOPROTEIN"/>
    <property type="match status" value="1"/>
</dbReference>
<gene>
    <name evidence="2" type="ORF">EES38_08985</name>
</gene>
<keyword evidence="3" id="KW-1185">Reference proteome</keyword>
<proteinExistence type="predicted"/>
<dbReference type="PIRSF" id="PIRSF007010">
    <property type="entry name" value="UCP007010"/>
    <property type="match status" value="1"/>
</dbReference>
<dbReference type="AlphaFoldDB" id="A0A3N9U1J2"/>
<comment type="caution">
    <text evidence="2">The sequence shown here is derived from an EMBL/GenBank/DDBJ whole genome shotgun (WGS) entry which is preliminary data.</text>
</comment>
<protein>
    <recommendedName>
        <fullName evidence="4">Type II secretion system pilot lipoprotein GspS-beta</fullName>
    </recommendedName>
</protein>
<dbReference type="Pfam" id="PF16549">
    <property type="entry name" value="T2SSS_2"/>
    <property type="match status" value="1"/>
</dbReference>
<dbReference type="EMBL" id="RJVQ01000003">
    <property type="protein sequence ID" value="RQW63372.1"/>
    <property type="molecule type" value="Genomic_DNA"/>
</dbReference>
<reference evidence="2 3" key="1">
    <citation type="submission" date="2018-11" db="EMBL/GenBank/DDBJ databases">
        <title>Vibrio LJC006 sp. nov., isolated from seawater during the bloom of the enteromorpha.</title>
        <authorList>
            <person name="Liang J."/>
        </authorList>
    </citation>
    <scope>NUCLEOTIDE SEQUENCE [LARGE SCALE GENOMIC DNA]</scope>
    <source>
        <strain evidence="2 3">LJC006</strain>
    </source>
</reference>
<evidence type="ECO:0000313" key="3">
    <source>
        <dbReference type="Proteomes" id="UP000281112"/>
    </source>
</evidence>
<organism evidence="2 3">
    <name type="scientific">Vibrio viridaestus</name>
    <dbReference type="NCBI Taxonomy" id="2487322"/>
    <lineage>
        <taxon>Bacteria</taxon>
        <taxon>Pseudomonadati</taxon>
        <taxon>Pseudomonadota</taxon>
        <taxon>Gammaproteobacteria</taxon>
        <taxon>Vibrionales</taxon>
        <taxon>Vibrionaceae</taxon>
        <taxon>Vibrio</taxon>
    </lineage>
</organism>
<accession>A0A3N9U1J2</accession>
<keyword evidence="1" id="KW-0732">Signal</keyword>